<keyword evidence="2" id="KW-0732">Signal</keyword>
<keyword evidence="1" id="KW-0472">Membrane</keyword>
<reference evidence="3 4" key="1">
    <citation type="submission" date="2024-09" db="EMBL/GenBank/DDBJ databases">
        <title>Chromosome-scale assembly of Riccia fluitans.</title>
        <authorList>
            <person name="Paukszto L."/>
            <person name="Sawicki J."/>
            <person name="Karawczyk K."/>
            <person name="Piernik-Szablinska J."/>
            <person name="Szczecinska M."/>
            <person name="Mazdziarz M."/>
        </authorList>
    </citation>
    <scope>NUCLEOTIDE SEQUENCE [LARGE SCALE GENOMIC DNA]</scope>
    <source>
        <strain evidence="3">Rf_01</strain>
        <tissue evidence="3">Aerial parts of the thallus</tissue>
    </source>
</reference>
<keyword evidence="4" id="KW-1185">Reference proteome</keyword>
<sequence>MAAPCCRWVPLVVVLCLICTSAFATPVESSGELNNPWELPIVETICDSVTPVCGEGGIRFDSACHAMDAGVRIVNNDDCLQIKKPTPCNVKCFRADPVCGVDQVTYWCGAAEAKCANVEVAHTGFCDLKSGGPGEKGNRAAQSLFLVNLVWLALAGFLVIAGFP</sequence>
<dbReference type="EMBL" id="JBHFFA010000002">
    <property type="protein sequence ID" value="KAL2643762.1"/>
    <property type="molecule type" value="Genomic_DNA"/>
</dbReference>
<dbReference type="Proteomes" id="UP001605036">
    <property type="component" value="Unassembled WGS sequence"/>
</dbReference>
<dbReference type="PANTHER" id="PTHR34376:SF2">
    <property type="entry name" value="SERINE PROTEASE INHIBITOR, KAZAL-TYPE FAMILY PROTEIN"/>
    <property type="match status" value="1"/>
</dbReference>
<evidence type="ECO:0000313" key="4">
    <source>
        <dbReference type="Proteomes" id="UP001605036"/>
    </source>
</evidence>
<comment type="caution">
    <text evidence="3">The sequence shown here is derived from an EMBL/GenBank/DDBJ whole genome shotgun (WGS) entry which is preliminary data.</text>
</comment>
<keyword evidence="1" id="KW-1133">Transmembrane helix</keyword>
<gene>
    <name evidence="3" type="ORF">R1flu_011349</name>
</gene>
<accession>A0ABD1ZAS9</accession>
<evidence type="ECO:0000256" key="2">
    <source>
        <dbReference type="SAM" id="SignalP"/>
    </source>
</evidence>
<name>A0ABD1ZAS9_9MARC</name>
<dbReference type="AlphaFoldDB" id="A0ABD1ZAS9"/>
<evidence type="ECO:0000313" key="3">
    <source>
        <dbReference type="EMBL" id="KAL2643762.1"/>
    </source>
</evidence>
<keyword evidence="1" id="KW-0812">Transmembrane</keyword>
<feature type="chain" id="PRO_5044790387" description="Kazal-like domain-containing protein" evidence="2">
    <location>
        <begin position="25"/>
        <end position="164"/>
    </location>
</feature>
<feature type="signal peptide" evidence="2">
    <location>
        <begin position="1"/>
        <end position="24"/>
    </location>
</feature>
<dbReference type="PANTHER" id="PTHR34376">
    <property type="entry name" value="SERINE PROTEASE INHIBITOR, KAZAL-TYPE FAMILY PROTEIN"/>
    <property type="match status" value="1"/>
</dbReference>
<evidence type="ECO:0000256" key="1">
    <source>
        <dbReference type="SAM" id="Phobius"/>
    </source>
</evidence>
<proteinExistence type="predicted"/>
<protein>
    <recommendedName>
        <fullName evidence="5">Kazal-like domain-containing protein</fullName>
    </recommendedName>
</protein>
<dbReference type="Gene3D" id="3.30.60.30">
    <property type="match status" value="1"/>
</dbReference>
<evidence type="ECO:0008006" key="5">
    <source>
        <dbReference type="Google" id="ProtNLM"/>
    </source>
</evidence>
<feature type="transmembrane region" description="Helical" evidence="1">
    <location>
        <begin position="143"/>
        <end position="163"/>
    </location>
</feature>
<organism evidence="3 4">
    <name type="scientific">Riccia fluitans</name>
    <dbReference type="NCBI Taxonomy" id="41844"/>
    <lineage>
        <taxon>Eukaryota</taxon>
        <taxon>Viridiplantae</taxon>
        <taxon>Streptophyta</taxon>
        <taxon>Embryophyta</taxon>
        <taxon>Marchantiophyta</taxon>
        <taxon>Marchantiopsida</taxon>
        <taxon>Marchantiidae</taxon>
        <taxon>Marchantiales</taxon>
        <taxon>Ricciaceae</taxon>
        <taxon>Riccia</taxon>
    </lineage>
</organism>